<reference evidence="3" key="1">
    <citation type="journal article" date="2021" name="Nat. Commun.">
        <title>Genetic determinants of endophytism in the Arabidopsis root mycobiome.</title>
        <authorList>
            <person name="Mesny F."/>
            <person name="Miyauchi S."/>
            <person name="Thiergart T."/>
            <person name="Pickel B."/>
            <person name="Atanasova L."/>
            <person name="Karlsson M."/>
            <person name="Huettel B."/>
            <person name="Barry K.W."/>
            <person name="Haridas S."/>
            <person name="Chen C."/>
            <person name="Bauer D."/>
            <person name="Andreopoulos W."/>
            <person name="Pangilinan J."/>
            <person name="LaButti K."/>
            <person name="Riley R."/>
            <person name="Lipzen A."/>
            <person name="Clum A."/>
            <person name="Drula E."/>
            <person name="Henrissat B."/>
            <person name="Kohler A."/>
            <person name="Grigoriev I.V."/>
            <person name="Martin F.M."/>
            <person name="Hacquard S."/>
        </authorList>
    </citation>
    <scope>NUCLEOTIDE SEQUENCE</scope>
    <source>
        <strain evidence="3">MPI-CAGE-AT-0147</strain>
    </source>
</reference>
<dbReference type="OrthoDB" id="4160690at2759"/>
<keyword evidence="2" id="KW-0732">Signal</keyword>
<keyword evidence="4" id="KW-1185">Reference proteome</keyword>
<name>A0A9P9JNJ1_9HYPO</name>
<feature type="signal peptide" evidence="2">
    <location>
        <begin position="1"/>
        <end position="19"/>
    </location>
</feature>
<accession>A0A9P9JNJ1</accession>
<gene>
    <name evidence="3" type="ORF">EDB81DRAFT_640020</name>
</gene>
<evidence type="ECO:0000313" key="3">
    <source>
        <dbReference type="EMBL" id="KAH7166583.1"/>
    </source>
</evidence>
<evidence type="ECO:0000256" key="2">
    <source>
        <dbReference type="SAM" id="SignalP"/>
    </source>
</evidence>
<organism evidence="3 4">
    <name type="scientific">Dactylonectria macrodidyma</name>
    <dbReference type="NCBI Taxonomy" id="307937"/>
    <lineage>
        <taxon>Eukaryota</taxon>
        <taxon>Fungi</taxon>
        <taxon>Dikarya</taxon>
        <taxon>Ascomycota</taxon>
        <taxon>Pezizomycotina</taxon>
        <taxon>Sordariomycetes</taxon>
        <taxon>Hypocreomycetidae</taxon>
        <taxon>Hypocreales</taxon>
        <taxon>Nectriaceae</taxon>
        <taxon>Dactylonectria</taxon>
    </lineage>
</organism>
<feature type="region of interest" description="Disordered" evidence="1">
    <location>
        <begin position="121"/>
        <end position="206"/>
    </location>
</feature>
<feature type="compositionally biased region" description="Polar residues" evidence="1">
    <location>
        <begin position="194"/>
        <end position="206"/>
    </location>
</feature>
<sequence length="232" mass="24350">MRLFVTYTILASATLAVASIDPRFEFPDAVPAIERRQEPGTPLYQCHEDCGLLITLGRTDGYCSNAEWNERYGRCMSCANTYNIWQYYGTSVTRLAQTCGLTPAPSPSAAPAVAARTIDPRFEYPDTVPSVEKRQEPGTPRYHESAATTVAAQQTSASTPIQQTATAASQPTETHSSTAAPATSGAATTLSTAQVSPAATPTPSQNVVSGASGNIGFASAAIVVVLAVIAVF</sequence>
<feature type="chain" id="PRO_5040439117" evidence="2">
    <location>
        <begin position="20"/>
        <end position="232"/>
    </location>
</feature>
<comment type="caution">
    <text evidence="3">The sequence shown here is derived from an EMBL/GenBank/DDBJ whole genome shotgun (WGS) entry which is preliminary data.</text>
</comment>
<feature type="compositionally biased region" description="Low complexity" evidence="1">
    <location>
        <begin position="172"/>
        <end position="193"/>
    </location>
</feature>
<dbReference type="EMBL" id="JAGMUV010000003">
    <property type="protein sequence ID" value="KAH7166583.1"/>
    <property type="molecule type" value="Genomic_DNA"/>
</dbReference>
<protein>
    <submittedName>
        <fullName evidence="3">Uncharacterized protein</fullName>
    </submittedName>
</protein>
<feature type="compositionally biased region" description="Low complexity" evidence="1">
    <location>
        <begin position="145"/>
        <end position="159"/>
    </location>
</feature>
<evidence type="ECO:0000256" key="1">
    <source>
        <dbReference type="SAM" id="MobiDB-lite"/>
    </source>
</evidence>
<feature type="compositionally biased region" description="Basic and acidic residues" evidence="1">
    <location>
        <begin position="131"/>
        <end position="144"/>
    </location>
</feature>
<evidence type="ECO:0000313" key="4">
    <source>
        <dbReference type="Proteomes" id="UP000738349"/>
    </source>
</evidence>
<proteinExistence type="predicted"/>
<dbReference type="AlphaFoldDB" id="A0A9P9JNJ1"/>
<dbReference type="Proteomes" id="UP000738349">
    <property type="component" value="Unassembled WGS sequence"/>
</dbReference>
<feature type="compositionally biased region" description="Polar residues" evidence="1">
    <location>
        <begin position="160"/>
        <end position="171"/>
    </location>
</feature>